<evidence type="ECO:0000259" key="5">
    <source>
        <dbReference type="PROSITE" id="PS51635"/>
    </source>
</evidence>
<evidence type="ECO:0000256" key="3">
    <source>
        <dbReference type="PROSITE-ProRule" id="PRU01161"/>
    </source>
</evidence>
<sequence length="1188" mass="137641">MDSQIEEIEEIFLDIEILIKLQLYDKNSIKLRLCDKIRNQYEIKEMFSKGKKLIGKLDDDHLELDGLFRHKYHTTYAGYLYIIGEIDNVIKQKNYARTFEQYKETVLFAQPSSNVINQEEININETIKELNNSLGTEFIEFIQQNFKQINESPKNFDGYKTITGCEAILHDRTNGIIDEKSQISDSQGLSGIENKESEKLINSLKHLKTLVKRVAYSKRKLFILNVLNSLDKIAILFNNVQFTEEGKFLMILENFLMENNEKEADEFWKKAIDCCNAVKSKWDKLELSTREEIEKLSQEDLKELQVTMAELAYMRYSAACKIADKTKKLRKQVKLRGNIALCLPLCMKNPYNTFLASFYALSMIYLQKSKITKQELSDSKKIFDEVRDGNFDDISLGLDSCINDVSQNEFVVVRRTDSGITYHPHYPIICDGLLKISAKLLHEVNRPFAHCEVSKKAINSASTNKLIKDVIYCGGVGVGLLLFNDRKLATLMAIGTGIFKNYAINKCLKMLPTNINMPENYKELNKDFKIKKKNDDSTFKSIIIEPSEIIEKLLNCMVRPDGIAYILYLIGWALTSREIIYNKSGKVHLVKKVFNEMFSEKDKLEKSAKELDNKFHDLRKKNVEIHLKNGEINNDFEEYEDDAREMPFQARLEEILNMSRISLIIFGLLYFNLEEMNRAKENIKKVRDSINYNYQFVGLAKHCLETLEEILWIIGLKEEFSEEKFQLNEESSQNVYEELCEYSKTAAHYEQLAEKEINRLNSLIHWQEALNKYEHALKINPNQQYLQLRRAKCLLKLSKYTQAMKVSIQNSAISSSSECWRVLSIAYCKQANDKKANECINEALRLDSKSKLAGKQKDLLKKLIMEDKIERLIEPYEKEKNEIKYEIDFLKNSHSNEKRIYNILSIDGGGIRGILPALWLSEIESRIHRPISHLFNMIAGTSTGGIIAAGLSAPWFSQTNTSYSYSNSRPRFLASEILNFYKNEAKELFTRSFFNIPLLREKYTDNGRYKWFNDNFGNMKLDQSLTELVIPAVNENNITQSHIFTSYDGRKDTSKNDSFVDVLMATTAAPTFFPPYKIMNKGIFLDGGLSLNNPASEAYSQAKQYNVNEKNVHVLSLGTGSYIPDPFNPDSSRGRLFWSQNVHNVTVSPKEGDTDRQMYTNLGNRYQRWQIWFENPIELDEFEKYLIF</sequence>
<dbReference type="SUPFAM" id="SSF52151">
    <property type="entry name" value="FabD/lysophospholipase-like"/>
    <property type="match status" value="1"/>
</dbReference>
<name>A0A397UGF7_9GLOM</name>
<dbReference type="PROSITE" id="PS51635">
    <property type="entry name" value="PNPLA"/>
    <property type="match status" value="1"/>
</dbReference>
<dbReference type="AlphaFoldDB" id="A0A397UGF7"/>
<dbReference type="InterPro" id="IPR011990">
    <property type="entry name" value="TPR-like_helical_dom_sf"/>
</dbReference>
<dbReference type="GO" id="GO:0016042">
    <property type="term" value="P:lipid catabolic process"/>
    <property type="evidence" value="ECO:0007669"/>
    <property type="project" value="UniProtKB-UniRule"/>
</dbReference>
<keyword evidence="3" id="KW-0442">Lipid degradation</keyword>
<feature type="coiled-coil region" evidence="4">
    <location>
        <begin position="594"/>
        <end position="621"/>
    </location>
</feature>
<dbReference type="Proteomes" id="UP000266673">
    <property type="component" value="Unassembled WGS sequence"/>
</dbReference>
<comment type="similarity">
    <text evidence="1">Belongs to the patatin family.</text>
</comment>
<evidence type="ECO:0000313" key="7">
    <source>
        <dbReference type="Proteomes" id="UP000266673"/>
    </source>
</evidence>
<feature type="active site" description="Nucleophile" evidence="3">
    <location>
        <position position="942"/>
    </location>
</feature>
<dbReference type="Gene3D" id="1.25.40.10">
    <property type="entry name" value="Tetratricopeptide repeat domain"/>
    <property type="match status" value="1"/>
</dbReference>
<dbReference type="Pfam" id="PF01734">
    <property type="entry name" value="Patatin"/>
    <property type="match status" value="1"/>
</dbReference>
<comment type="caution">
    <text evidence="6">The sequence shown here is derived from an EMBL/GenBank/DDBJ whole genome shotgun (WGS) entry which is preliminary data.</text>
</comment>
<dbReference type="SUPFAM" id="SSF48452">
    <property type="entry name" value="TPR-like"/>
    <property type="match status" value="1"/>
</dbReference>
<gene>
    <name evidence="6" type="ORF">C2G38_2217651</name>
</gene>
<accession>A0A397UGF7</accession>
<dbReference type="PANTHER" id="PTHR32176">
    <property type="entry name" value="XYLOSE ISOMERASE"/>
    <property type="match status" value="1"/>
</dbReference>
<reference evidence="6 7" key="1">
    <citation type="submission" date="2018-06" db="EMBL/GenBank/DDBJ databases">
        <title>Comparative genomics reveals the genomic features of Rhizophagus irregularis, R. cerebriforme, R. diaphanum and Gigaspora rosea, and their symbiotic lifestyle signature.</title>
        <authorList>
            <person name="Morin E."/>
            <person name="San Clemente H."/>
            <person name="Chen E.C.H."/>
            <person name="De La Providencia I."/>
            <person name="Hainaut M."/>
            <person name="Kuo A."/>
            <person name="Kohler A."/>
            <person name="Murat C."/>
            <person name="Tang N."/>
            <person name="Roy S."/>
            <person name="Loubradou J."/>
            <person name="Henrissat B."/>
            <person name="Grigoriev I.V."/>
            <person name="Corradi N."/>
            <person name="Roux C."/>
            <person name="Martin F.M."/>
        </authorList>
    </citation>
    <scope>NUCLEOTIDE SEQUENCE [LARGE SCALE GENOMIC DNA]</scope>
    <source>
        <strain evidence="6 7">DAOM 194757</strain>
    </source>
</reference>
<keyword evidence="7" id="KW-1185">Reference proteome</keyword>
<dbReference type="PANTHER" id="PTHR32176:SF92">
    <property type="entry name" value="XYLOSE ISOMERASE"/>
    <property type="match status" value="1"/>
</dbReference>
<dbReference type="STRING" id="44941.A0A397UGF7"/>
<keyword evidence="4" id="KW-0175">Coiled coil</keyword>
<evidence type="ECO:0000313" key="6">
    <source>
        <dbReference type="EMBL" id="RIB06226.1"/>
    </source>
</evidence>
<dbReference type="InterPro" id="IPR002641">
    <property type="entry name" value="PNPLA_dom"/>
</dbReference>
<dbReference type="GO" id="GO:0004620">
    <property type="term" value="F:phospholipase activity"/>
    <property type="evidence" value="ECO:0007669"/>
    <property type="project" value="TreeGrafter"/>
</dbReference>
<dbReference type="GO" id="GO:0046486">
    <property type="term" value="P:glycerolipid metabolic process"/>
    <property type="evidence" value="ECO:0007669"/>
    <property type="project" value="UniProtKB-ARBA"/>
</dbReference>
<organism evidence="6 7">
    <name type="scientific">Gigaspora rosea</name>
    <dbReference type="NCBI Taxonomy" id="44941"/>
    <lineage>
        <taxon>Eukaryota</taxon>
        <taxon>Fungi</taxon>
        <taxon>Fungi incertae sedis</taxon>
        <taxon>Mucoromycota</taxon>
        <taxon>Glomeromycotina</taxon>
        <taxon>Glomeromycetes</taxon>
        <taxon>Diversisporales</taxon>
        <taxon>Gigasporaceae</taxon>
        <taxon>Gigaspora</taxon>
    </lineage>
</organism>
<dbReference type="OrthoDB" id="1658288at2759"/>
<dbReference type="GO" id="GO:0047372">
    <property type="term" value="F:monoacylglycerol lipase activity"/>
    <property type="evidence" value="ECO:0007669"/>
    <property type="project" value="TreeGrafter"/>
</dbReference>
<proteinExistence type="inferred from homology"/>
<dbReference type="Gene3D" id="3.40.1090.10">
    <property type="entry name" value="Cytosolic phospholipase A2 catalytic domain"/>
    <property type="match status" value="1"/>
</dbReference>
<feature type="domain" description="PNPLA" evidence="5">
    <location>
        <begin position="904"/>
        <end position="1099"/>
    </location>
</feature>
<protein>
    <recommendedName>
        <fullName evidence="5">PNPLA domain-containing protein</fullName>
    </recommendedName>
</protein>
<feature type="active site" description="Proton acceptor" evidence="3">
    <location>
        <position position="1086"/>
    </location>
</feature>
<dbReference type="CDD" id="cd07199">
    <property type="entry name" value="Pat17_PNPLA8_PNPLA9_like"/>
    <property type="match status" value="1"/>
</dbReference>
<keyword evidence="3" id="KW-0378">Hydrolase</keyword>
<evidence type="ECO:0000256" key="2">
    <source>
        <dbReference type="ARBA" id="ARBA00023098"/>
    </source>
</evidence>
<evidence type="ECO:0000256" key="1">
    <source>
        <dbReference type="ARBA" id="ARBA00010240"/>
    </source>
</evidence>
<dbReference type="InterPro" id="IPR016035">
    <property type="entry name" value="Acyl_Trfase/lysoPLipase"/>
</dbReference>
<dbReference type="EMBL" id="QKWP01001850">
    <property type="protein sequence ID" value="RIB06226.1"/>
    <property type="molecule type" value="Genomic_DNA"/>
</dbReference>
<feature type="short sequence motif" description="GXSXG" evidence="3">
    <location>
        <begin position="940"/>
        <end position="944"/>
    </location>
</feature>
<keyword evidence="2 3" id="KW-0443">Lipid metabolism</keyword>
<feature type="short sequence motif" description="GXGXXG" evidence="3">
    <location>
        <begin position="908"/>
        <end position="913"/>
    </location>
</feature>
<feature type="short sequence motif" description="DGA/G" evidence="3">
    <location>
        <begin position="1086"/>
        <end position="1088"/>
    </location>
</feature>
<evidence type="ECO:0000256" key="4">
    <source>
        <dbReference type="SAM" id="Coils"/>
    </source>
</evidence>